<gene>
    <name evidence="1" type="ORF">PNIG_a2499</name>
</gene>
<keyword evidence="2" id="KW-1185">Reference proteome</keyword>
<dbReference type="EMBL" id="CP011036">
    <property type="protein sequence ID" value="ASM54509.1"/>
    <property type="molecule type" value="Genomic_DNA"/>
</dbReference>
<protein>
    <recommendedName>
        <fullName evidence="3">DUF1788 domain-containing protein</fullName>
    </recommendedName>
</protein>
<dbReference type="KEGG" id="png:PNIG_a2499"/>
<organism evidence="1 2">
    <name type="scientific">Pseudoalteromonas nigrifaciens</name>
    <dbReference type="NCBI Taxonomy" id="28109"/>
    <lineage>
        <taxon>Bacteria</taxon>
        <taxon>Pseudomonadati</taxon>
        <taxon>Pseudomonadota</taxon>
        <taxon>Gammaproteobacteria</taxon>
        <taxon>Alteromonadales</taxon>
        <taxon>Pseudoalteromonadaceae</taxon>
        <taxon>Pseudoalteromonas</taxon>
    </lineage>
</organism>
<sequence length="137" mass="15786">MQARLGEFELATKTHQHGWQHYDLSDAFPNWMMNQKRITPYFKRPGLLKTKYSYFFEDLVEQIITNIEPSHTEKDVLCLSSCGTLFGFLSISDLLKAISKRVTGRVVLFFPGEKIDNVFRLLDATDGWGYQATTISN</sequence>
<proteinExistence type="predicted"/>
<dbReference type="AlphaFoldDB" id="A0AAC9UIS9"/>
<evidence type="ECO:0000313" key="1">
    <source>
        <dbReference type="EMBL" id="ASM54509.1"/>
    </source>
</evidence>
<dbReference type="InterPro" id="IPR014858">
    <property type="entry name" value="BrxB"/>
</dbReference>
<name>A0AAC9UIS9_9GAMM</name>
<evidence type="ECO:0008006" key="3">
    <source>
        <dbReference type="Google" id="ProtNLM"/>
    </source>
</evidence>
<reference evidence="1 2" key="1">
    <citation type="submission" date="2015-03" db="EMBL/GenBank/DDBJ databases">
        <authorList>
            <person name="Xie B.-B."/>
            <person name="Rong J.-C."/>
            <person name="Qin Q.-L."/>
            <person name="Zhang Y.-Z."/>
        </authorList>
    </citation>
    <scope>NUCLEOTIDE SEQUENCE [LARGE SCALE GENOMIC DNA]</scope>
    <source>
        <strain evidence="1 2">KMM 661</strain>
    </source>
</reference>
<evidence type="ECO:0000313" key="2">
    <source>
        <dbReference type="Proteomes" id="UP000198329"/>
    </source>
</evidence>
<dbReference type="Pfam" id="PF08747">
    <property type="entry name" value="BrxB"/>
    <property type="match status" value="1"/>
</dbReference>
<accession>A0AAC9UIS9</accession>
<dbReference type="Proteomes" id="UP000198329">
    <property type="component" value="Chromosome I"/>
</dbReference>